<proteinExistence type="inferred from homology"/>
<feature type="transmembrane region" description="Helical" evidence="7">
    <location>
        <begin position="71"/>
        <end position="91"/>
    </location>
</feature>
<dbReference type="NCBIfam" id="TIGR00427">
    <property type="entry name" value="NAAT family transporter"/>
    <property type="match status" value="1"/>
</dbReference>
<dbReference type="Proteomes" id="UP001330434">
    <property type="component" value="Chromosome"/>
</dbReference>
<keyword evidence="3" id="KW-1003">Cell membrane</keyword>
<comment type="subcellular location">
    <subcellularLocation>
        <location evidence="1 7">Cell membrane</location>
        <topology evidence="1 7">Multi-pass membrane protein</topology>
    </subcellularLocation>
</comment>
<sequence length="224" mass="23810">MLSFYFNAFVNLFIIIDPIVVIPVFLALTQSETPQQRNQTALKACIISAIVLVSFGFLGKQLLDTMGITDAAFRIAGGLLLMLAAIEMVVAKHTGMTSTTSEEDKEARYKTDVSVFPLAIPLIAGPGAMTLLLLLMQEVEHSFILQTGVIATALVVIVITYVILLAAKQLGKVLGVTGTNVISRVFGIILAALAAQFILTGVREGLKLDQLLSFGAGFGLPSIG</sequence>
<dbReference type="EMBL" id="CP133270">
    <property type="protein sequence ID" value="WVX65956.1"/>
    <property type="molecule type" value="Genomic_DNA"/>
</dbReference>
<evidence type="ECO:0000256" key="6">
    <source>
        <dbReference type="ARBA" id="ARBA00023136"/>
    </source>
</evidence>
<evidence type="ECO:0000256" key="1">
    <source>
        <dbReference type="ARBA" id="ARBA00004651"/>
    </source>
</evidence>
<evidence type="ECO:0000256" key="2">
    <source>
        <dbReference type="ARBA" id="ARBA00009784"/>
    </source>
</evidence>
<dbReference type="Pfam" id="PF01914">
    <property type="entry name" value="MarC"/>
    <property type="match status" value="1"/>
</dbReference>
<gene>
    <name evidence="8" type="ORF">Bealeia1_00123</name>
</gene>
<keyword evidence="5 7" id="KW-1133">Transmembrane helix</keyword>
<keyword evidence="6 7" id="KW-0472">Membrane</keyword>
<feature type="transmembrane region" description="Helical" evidence="7">
    <location>
        <begin position="115"/>
        <end position="137"/>
    </location>
</feature>
<evidence type="ECO:0000256" key="7">
    <source>
        <dbReference type="RuleBase" id="RU362048"/>
    </source>
</evidence>
<name>A0ABZ2C2S1_9PROT</name>
<feature type="transmembrane region" description="Helical" evidence="7">
    <location>
        <begin position="6"/>
        <end position="28"/>
    </location>
</feature>
<comment type="similarity">
    <text evidence="2 7">Belongs to the UPF0056 (MarC) family.</text>
</comment>
<organism evidence="8 9">
    <name type="scientific">Candidatus Bealeia paramacronuclearis</name>
    <dbReference type="NCBI Taxonomy" id="1921001"/>
    <lineage>
        <taxon>Bacteria</taxon>
        <taxon>Pseudomonadati</taxon>
        <taxon>Pseudomonadota</taxon>
        <taxon>Alphaproteobacteria</taxon>
        <taxon>Holosporales</taxon>
        <taxon>Holosporaceae</taxon>
        <taxon>Candidatus Bealeia</taxon>
    </lineage>
</organism>
<keyword evidence="9" id="KW-1185">Reference proteome</keyword>
<keyword evidence="4 7" id="KW-0812">Transmembrane</keyword>
<protein>
    <recommendedName>
        <fullName evidence="7">UPF0056 membrane protein</fullName>
    </recommendedName>
</protein>
<dbReference type="PANTHER" id="PTHR33508">
    <property type="entry name" value="UPF0056 MEMBRANE PROTEIN YHCE"/>
    <property type="match status" value="1"/>
</dbReference>
<evidence type="ECO:0000313" key="8">
    <source>
        <dbReference type="EMBL" id="WVX65956.1"/>
    </source>
</evidence>
<feature type="transmembrane region" description="Helical" evidence="7">
    <location>
        <begin position="143"/>
        <end position="167"/>
    </location>
</feature>
<feature type="transmembrane region" description="Helical" evidence="7">
    <location>
        <begin position="179"/>
        <end position="199"/>
    </location>
</feature>
<dbReference type="RefSeq" id="WP_331256524.1">
    <property type="nucleotide sequence ID" value="NZ_CP133270.1"/>
</dbReference>
<evidence type="ECO:0000256" key="3">
    <source>
        <dbReference type="ARBA" id="ARBA00022475"/>
    </source>
</evidence>
<dbReference type="InterPro" id="IPR002771">
    <property type="entry name" value="Multi_antbiot-R_MarC"/>
</dbReference>
<evidence type="ECO:0000313" key="9">
    <source>
        <dbReference type="Proteomes" id="UP001330434"/>
    </source>
</evidence>
<reference evidence="8 9" key="1">
    <citation type="journal article" date="2024" name="Environ. Microbiol.">
        <title>Novel evolutionary insights on the interactions of the Holosporales (Alphaproteobacteria) with eukaryotic hosts from comparative genomics.</title>
        <authorList>
            <person name="Giovannini M."/>
            <person name="Petroni G."/>
            <person name="Castelli M."/>
        </authorList>
    </citation>
    <scope>NUCLEOTIDE SEQUENCE [LARGE SCALE GENOMIC DNA]</scope>
    <source>
        <strain evidence="8 9">US_Bl 15I1</strain>
    </source>
</reference>
<dbReference type="PANTHER" id="PTHR33508:SF1">
    <property type="entry name" value="UPF0056 MEMBRANE PROTEIN YHCE"/>
    <property type="match status" value="1"/>
</dbReference>
<evidence type="ECO:0000256" key="5">
    <source>
        <dbReference type="ARBA" id="ARBA00022989"/>
    </source>
</evidence>
<accession>A0ABZ2C2S1</accession>
<feature type="transmembrane region" description="Helical" evidence="7">
    <location>
        <begin position="40"/>
        <end position="59"/>
    </location>
</feature>
<evidence type="ECO:0000256" key="4">
    <source>
        <dbReference type="ARBA" id="ARBA00022692"/>
    </source>
</evidence>